<dbReference type="RefSeq" id="WP_379876011.1">
    <property type="nucleotide sequence ID" value="NZ_JBHUIP010000009.1"/>
</dbReference>
<comment type="similarity">
    <text evidence="3">Belongs to the SmpB family.</text>
</comment>
<dbReference type="HAMAP" id="MF_00023">
    <property type="entry name" value="SmpB"/>
    <property type="match status" value="1"/>
</dbReference>
<dbReference type="PANTHER" id="PTHR30308:SF2">
    <property type="entry name" value="SSRA-BINDING PROTEIN"/>
    <property type="match status" value="1"/>
</dbReference>
<accession>A0ABW5DT66</accession>
<dbReference type="Pfam" id="PF01668">
    <property type="entry name" value="SmpB"/>
    <property type="match status" value="1"/>
</dbReference>
<reference evidence="6" key="1">
    <citation type="journal article" date="2019" name="Int. J. Syst. Evol. Microbiol.">
        <title>The Global Catalogue of Microorganisms (GCM) 10K type strain sequencing project: providing services to taxonomists for standard genome sequencing and annotation.</title>
        <authorList>
            <consortium name="The Broad Institute Genomics Platform"/>
            <consortium name="The Broad Institute Genome Sequencing Center for Infectious Disease"/>
            <person name="Wu L."/>
            <person name="Ma J."/>
        </authorList>
    </citation>
    <scope>NUCLEOTIDE SEQUENCE [LARGE SCALE GENOMIC DNA]</scope>
    <source>
        <strain evidence="6">CGMCC 1.19062</strain>
    </source>
</reference>
<keyword evidence="2 3" id="KW-0694">RNA-binding</keyword>
<proteinExistence type="inferred from homology"/>
<comment type="function">
    <text evidence="3">Required for rescue of stalled ribosomes mediated by trans-translation. Binds to transfer-messenger RNA (tmRNA), required for stable association of tmRNA with ribosomes. tmRNA and SmpB together mimic tRNA shape, replacing the anticodon stem-loop with SmpB. tmRNA is encoded by the ssrA gene; the 2 termini fold to resemble tRNA(Ala) and it encodes a 'tag peptide', a short internal open reading frame. During trans-translation Ala-aminoacylated tmRNA acts like a tRNA, entering the A-site of stalled ribosomes, displacing the stalled mRNA. The ribosome then switches to translate the ORF on the tmRNA; the nascent peptide is terminated with the 'tag peptide' encoded by the tmRNA and targeted for degradation. The ribosome is freed to recommence translation, which seems to be the essential function of trans-translation.</text>
</comment>
<dbReference type="InterPro" id="IPR023620">
    <property type="entry name" value="SmpB"/>
</dbReference>
<dbReference type="InterPro" id="IPR000037">
    <property type="entry name" value="SsrA-bd_prot"/>
</dbReference>
<gene>
    <name evidence="3 5" type="primary">smpB</name>
    <name evidence="5" type="ORF">ACFSM5_09085</name>
</gene>
<dbReference type="Proteomes" id="UP001597295">
    <property type="component" value="Unassembled WGS sequence"/>
</dbReference>
<sequence>MAPPRSTDKYAALNRKARHEYFIEDTIEAGIVLVGSEVKSIRLGHCSIAEAHAGPMQGDVYLFNAHIPPYKPARDNHEERRPRKLLIHAKERHKLLGQAKREGITLVPLALYFNERGLLKVELGLAKGKKKHDKRESEKERDWNRDKARLLRRDS</sequence>
<protein>
    <recommendedName>
        <fullName evidence="3">SsrA-binding protein</fullName>
    </recommendedName>
    <alternativeName>
        <fullName evidence="3">Small protein B</fullName>
    </alternativeName>
</protein>
<keyword evidence="6" id="KW-1185">Reference proteome</keyword>
<dbReference type="NCBIfam" id="TIGR00086">
    <property type="entry name" value="smpB"/>
    <property type="match status" value="1"/>
</dbReference>
<dbReference type="Gene3D" id="2.40.280.10">
    <property type="match status" value="1"/>
</dbReference>
<comment type="caution">
    <text evidence="5">The sequence shown here is derived from an EMBL/GenBank/DDBJ whole genome shotgun (WGS) entry which is preliminary data.</text>
</comment>
<dbReference type="InterPro" id="IPR020081">
    <property type="entry name" value="SsrA-bd_prot_CS"/>
</dbReference>
<dbReference type="SUPFAM" id="SSF74982">
    <property type="entry name" value="Small protein B (SmpB)"/>
    <property type="match status" value="1"/>
</dbReference>
<feature type="compositionally biased region" description="Basic and acidic residues" evidence="4">
    <location>
        <begin position="134"/>
        <end position="155"/>
    </location>
</feature>
<evidence type="ECO:0000256" key="1">
    <source>
        <dbReference type="ARBA" id="ARBA00022490"/>
    </source>
</evidence>
<dbReference type="PANTHER" id="PTHR30308">
    <property type="entry name" value="TMRNA-BINDING COMPONENT OF TRANS-TRANSLATION TAGGING COMPLEX"/>
    <property type="match status" value="1"/>
</dbReference>
<organism evidence="5 6">
    <name type="scientific">Lacibacterium aquatile</name>
    <dbReference type="NCBI Taxonomy" id="1168082"/>
    <lineage>
        <taxon>Bacteria</taxon>
        <taxon>Pseudomonadati</taxon>
        <taxon>Pseudomonadota</taxon>
        <taxon>Alphaproteobacteria</taxon>
        <taxon>Rhodospirillales</taxon>
        <taxon>Rhodospirillaceae</taxon>
    </lineage>
</organism>
<dbReference type="CDD" id="cd09294">
    <property type="entry name" value="SmpB"/>
    <property type="match status" value="1"/>
</dbReference>
<name>A0ABW5DT66_9PROT</name>
<evidence type="ECO:0000256" key="2">
    <source>
        <dbReference type="ARBA" id="ARBA00022884"/>
    </source>
</evidence>
<keyword evidence="1 3" id="KW-0963">Cytoplasm</keyword>
<evidence type="ECO:0000313" key="5">
    <source>
        <dbReference type="EMBL" id="MFD2263039.1"/>
    </source>
</evidence>
<comment type="subcellular location">
    <subcellularLocation>
        <location evidence="3">Cytoplasm</location>
    </subcellularLocation>
    <text evidence="3">The tmRNA-SmpB complex associates with stalled 70S ribosomes.</text>
</comment>
<dbReference type="PROSITE" id="PS01317">
    <property type="entry name" value="SSRP"/>
    <property type="match status" value="1"/>
</dbReference>
<evidence type="ECO:0000256" key="3">
    <source>
        <dbReference type="HAMAP-Rule" id="MF_00023"/>
    </source>
</evidence>
<dbReference type="EMBL" id="JBHUIP010000009">
    <property type="protein sequence ID" value="MFD2263039.1"/>
    <property type="molecule type" value="Genomic_DNA"/>
</dbReference>
<dbReference type="NCBIfam" id="NF003843">
    <property type="entry name" value="PRK05422.1"/>
    <property type="match status" value="1"/>
</dbReference>
<evidence type="ECO:0000313" key="6">
    <source>
        <dbReference type="Proteomes" id="UP001597295"/>
    </source>
</evidence>
<evidence type="ECO:0000256" key="4">
    <source>
        <dbReference type="SAM" id="MobiDB-lite"/>
    </source>
</evidence>
<feature type="region of interest" description="Disordered" evidence="4">
    <location>
        <begin position="126"/>
        <end position="155"/>
    </location>
</feature>